<gene>
    <name evidence="1" type="ORF">HPB47_006263</name>
</gene>
<evidence type="ECO:0000313" key="2">
    <source>
        <dbReference type="Proteomes" id="UP000805193"/>
    </source>
</evidence>
<dbReference type="EMBL" id="JABSTQ010010935">
    <property type="protein sequence ID" value="KAG0416629.1"/>
    <property type="molecule type" value="Genomic_DNA"/>
</dbReference>
<keyword evidence="2" id="KW-1185">Reference proteome</keyword>
<proteinExistence type="predicted"/>
<accession>A0AC60PAQ2</accession>
<dbReference type="Proteomes" id="UP000805193">
    <property type="component" value="Unassembled WGS sequence"/>
</dbReference>
<organism evidence="1 2">
    <name type="scientific">Ixodes persulcatus</name>
    <name type="common">Taiga tick</name>
    <dbReference type="NCBI Taxonomy" id="34615"/>
    <lineage>
        <taxon>Eukaryota</taxon>
        <taxon>Metazoa</taxon>
        <taxon>Ecdysozoa</taxon>
        <taxon>Arthropoda</taxon>
        <taxon>Chelicerata</taxon>
        <taxon>Arachnida</taxon>
        <taxon>Acari</taxon>
        <taxon>Parasitiformes</taxon>
        <taxon>Ixodida</taxon>
        <taxon>Ixodoidea</taxon>
        <taxon>Ixodidae</taxon>
        <taxon>Ixodinae</taxon>
        <taxon>Ixodes</taxon>
    </lineage>
</organism>
<reference evidence="1 2" key="1">
    <citation type="journal article" date="2020" name="Cell">
        <title>Large-Scale Comparative Analyses of Tick Genomes Elucidate Their Genetic Diversity and Vector Capacities.</title>
        <authorList>
            <consortium name="Tick Genome and Microbiome Consortium (TIGMIC)"/>
            <person name="Jia N."/>
            <person name="Wang J."/>
            <person name="Shi W."/>
            <person name="Du L."/>
            <person name="Sun Y."/>
            <person name="Zhan W."/>
            <person name="Jiang J.F."/>
            <person name="Wang Q."/>
            <person name="Zhang B."/>
            <person name="Ji P."/>
            <person name="Bell-Sakyi L."/>
            <person name="Cui X.M."/>
            <person name="Yuan T.T."/>
            <person name="Jiang B.G."/>
            <person name="Yang W.F."/>
            <person name="Lam T.T."/>
            <person name="Chang Q.C."/>
            <person name="Ding S.J."/>
            <person name="Wang X.J."/>
            <person name="Zhu J.G."/>
            <person name="Ruan X.D."/>
            <person name="Zhao L."/>
            <person name="Wei J.T."/>
            <person name="Ye R.Z."/>
            <person name="Que T.C."/>
            <person name="Du C.H."/>
            <person name="Zhou Y.H."/>
            <person name="Cheng J.X."/>
            <person name="Dai P.F."/>
            <person name="Guo W.B."/>
            <person name="Han X.H."/>
            <person name="Huang E.J."/>
            <person name="Li L.F."/>
            <person name="Wei W."/>
            <person name="Gao Y.C."/>
            <person name="Liu J.Z."/>
            <person name="Shao H.Z."/>
            <person name="Wang X."/>
            <person name="Wang C.C."/>
            <person name="Yang T.C."/>
            <person name="Huo Q.B."/>
            <person name="Li W."/>
            <person name="Chen H.Y."/>
            <person name="Chen S.E."/>
            <person name="Zhou L.G."/>
            <person name="Ni X.B."/>
            <person name="Tian J.H."/>
            <person name="Sheng Y."/>
            <person name="Liu T."/>
            <person name="Pan Y.S."/>
            <person name="Xia L.Y."/>
            <person name="Li J."/>
            <person name="Zhao F."/>
            <person name="Cao W.C."/>
        </authorList>
    </citation>
    <scope>NUCLEOTIDE SEQUENCE [LARGE SCALE GENOMIC DNA]</scope>
    <source>
        <strain evidence="1">Iper-2018</strain>
    </source>
</reference>
<name>A0AC60PAQ2_IXOPE</name>
<protein>
    <submittedName>
        <fullName evidence="1">Uncharacterized protein</fullName>
    </submittedName>
</protein>
<comment type="caution">
    <text evidence="1">The sequence shown here is derived from an EMBL/GenBank/DDBJ whole genome shotgun (WGS) entry which is preliminary data.</text>
</comment>
<evidence type="ECO:0000313" key="1">
    <source>
        <dbReference type="EMBL" id="KAG0416629.1"/>
    </source>
</evidence>
<sequence>MTPPVKLVHIRCRTIAVVTALLPLSSFLMCIFYSLMFQFKQVTATHCQVANLLPSISAAIGSYTPQRYIWRTGIGLHAAPRLLVSTMYRRYYAAMLADTPKYQFLASAAFWLNVIENLCLLGLTNVSSSENYPIHEKMFVTFMVSALLYMLVSCFIPTVAFKHMLSQAERKSLRTKKQLMITSVFCSLLATYFFLRHNWYCEPGVYTFFALAEYIVVLCNIGFHMTAYWDFDDQQLYVSSPDHDPSDDKGHSPLVDYNYGGVPRIHGMLRDVELAARRRPLGFSVTTSASNSYASSKDDGVARVLTLD</sequence>